<dbReference type="InterPro" id="IPR036890">
    <property type="entry name" value="HATPase_C_sf"/>
</dbReference>
<name>A0A7T1T9E0_9ACTN</name>
<feature type="domain" description="Histidine kinase/HSP90-like ATPase" evidence="10">
    <location>
        <begin position="308"/>
        <end position="398"/>
    </location>
</feature>
<protein>
    <recommendedName>
        <fullName evidence="2">histidine kinase</fullName>
        <ecNumber evidence="2">2.7.13.3</ecNumber>
    </recommendedName>
</protein>
<dbReference type="GO" id="GO:0046983">
    <property type="term" value="F:protein dimerization activity"/>
    <property type="evidence" value="ECO:0007669"/>
    <property type="project" value="InterPro"/>
</dbReference>
<evidence type="ECO:0000259" key="12">
    <source>
        <dbReference type="Pfam" id="PF23539"/>
    </source>
</evidence>
<dbReference type="Proteomes" id="UP000595046">
    <property type="component" value="Chromosome"/>
</dbReference>
<keyword evidence="14" id="KW-1185">Reference proteome</keyword>
<comment type="catalytic activity">
    <reaction evidence="1">
        <text>ATP + protein L-histidine = ADP + protein N-phospho-L-histidine.</text>
        <dbReference type="EC" id="2.7.13.3"/>
    </reaction>
</comment>
<evidence type="ECO:0000256" key="2">
    <source>
        <dbReference type="ARBA" id="ARBA00012438"/>
    </source>
</evidence>
<feature type="transmembrane region" description="Helical" evidence="9">
    <location>
        <begin position="87"/>
        <end position="104"/>
    </location>
</feature>
<dbReference type="EC" id="2.7.13.3" evidence="2"/>
<dbReference type="InterPro" id="IPR003594">
    <property type="entry name" value="HATPase_dom"/>
</dbReference>
<keyword evidence="8" id="KW-0902">Two-component regulatory system</keyword>
<evidence type="ECO:0000313" key="14">
    <source>
        <dbReference type="Proteomes" id="UP000595046"/>
    </source>
</evidence>
<keyword evidence="9" id="KW-0472">Membrane</keyword>
<evidence type="ECO:0000256" key="3">
    <source>
        <dbReference type="ARBA" id="ARBA00022553"/>
    </source>
</evidence>
<dbReference type="Pfam" id="PF23539">
    <property type="entry name" value="DUF7134"/>
    <property type="match status" value="1"/>
</dbReference>
<dbReference type="GO" id="GO:0000155">
    <property type="term" value="F:phosphorelay sensor kinase activity"/>
    <property type="evidence" value="ECO:0007669"/>
    <property type="project" value="InterPro"/>
</dbReference>
<dbReference type="KEGG" id="sbat:G4Z16_22765"/>
<dbReference type="RefSeq" id="WP_197352542.1">
    <property type="nucleotide sequence ID" value="NZ_CP048882.1"/>
</dbReference>
<evidence type="ECO:0000256" key="7">
    <source>
        <dbReference type="ARBA" id="ARBA00022840"/>
    </source>
</evidence>
<dbReference type="SUPFAM" id="SSF55874">
    <property type="entry name" value="ATPase domain of HSP90 chaperone/DNA topoisomerase II/histidine kinase"/>
    <property type="match status" value="1"/>
</dbReference>
<feature type="transmembrane region" description="Helical" evidence="9">
    <location>
        <begin position="139"/>
        <end position="157"/>
    </location>
</feature>
<feature type="transmembrane region" description="Helical" evidence="9">
    <location>
        <begin position="29"/>
        <end position="57"/>
    </location>
</feature>
<evidence type="ECO:0000313" key="13">
    <source>
        <dbReference type="EMBL" id="QPP08759.1"/>
    </source>
</evidence>
<keyword evidence="9" id="KW-1133">Transmembrane helix</keyword>
<dbReference type="Pfam" id="PF07730">
    <property type="entry name" value="HisKA_3"/>
    <property type="match status" value="1"/>
</dbReference>
<evidence type="ECO:0000256" key="9">
    <source>
        <dbReference type="SAM" id="Phobius"/>
    </source>
</evidence>
<evidence type="ECO:0000256" key="1">
    <source>
        <dbReference type="ARBA" id="ARBA00000085"/>
    </source>
</evidence>
<keyword evidence="9" id="KW-0812">Transmembrane</keyword>
<dbReference type="InterPro" id="IPR011712">
    <property type="entry name" value="Sig_transdc_His_kin_sub3_dim/P"/>
</dbReference>
<feature type="domain" description="DUF7134" evidence="12">
    <location>
        <begin position="12"/>
        <end position="161"/>
    </location>
</feature>
<evidence type="ECO:0000256" key="5">
    <source>
        <dbReference type="ARBA" id="ARBA00022741"/>
    </source>
</evidence>
<dbReference type="GO" id="GO:0016020">
    <property type="term" value="C:membrane"/>
    <property type="evidence" value="ECO:0007669"/>
    <property type="project" value="InterPro"/>
</dbReference>
<evidence type="ECO:0000259" key="11">
    <source>
        <dbReference type="Pfam" id="PF07730"/>
    </source>
</evidence>
<evidence type="ECO:0000259" key="10">
    <source>
        <dbReference type="Pfam" id="PF02518"/>
    </source>
</evidence>
<accession>A0A7T1T9E0</accession>
<keyword evidence="6 13" id="KW-0418">Kinase</keyword>
<dbReference type="CDD" id="cd16917">
    <property type="entry name" value="HATPase_UhpB-NarQ-NarX-like"/>
    <property type="match status" value="1"/>
</dbReference>
<proteinExistence type="predicted"/>
<organism evidence="13 14">
    <name type="scientific">Streptomyces bathyalis</name>
    <dbReference type="NCBI Taxonomy" id="2710756"/>
    <lineage>
        <taxon>Bacteria</taxon>
        <taxon>Bacillati</taxon>
        <taxon>Actinomycetota</taxon>
        <taxon>Actinomycetes</taxon>
        <taxon>Kitasatosporales</taxon>
        <taxon>Streptomycetaceae</taxon>
        <taxon>Streptomyces</taxon>
    </lineage>
</organism>
<feature type="transmembrane region" description="Helical" evidence="9">
    <location>
        <begin position="109"/>
        <end position="127"/>
    </location>
</feature>
<dbReference type="PANTHER" id="PTHR24421">
    <property type="entry name" value="NITRATE/NITRITE SENSOR PROTEIN NARX-RELATED"/>
    <property type="match status" value="1"/>
</dbReference>
<feature type="domain" description="Signal transduction histidine kinase subgroup 3 dimerisation and phosphoacceptor" evidence="11">
    <location>
        <begin position="190"/>
        <end position="258"/>
    </location>
</feature>
<gene>
    <name evidence="13" type="ORF">G4Z16_22765</name>
</gene>
<keyword evidence="7" id="KW-0067">ATP-binding</keyword>
<reference evidence="14" key="1">
    <citation type="submission" date="2020-02" db="EMBL/GenBank/DDBJ databases">
        <title>Streptomyces sp. ASO4wet.</title>
        <authorList>
            <person name="Risdian C."/>
            <person name="Landwehr W."/>
            <person name="Schupp P."/>
            <person name="Wink J."/>
        </authorList>
    </citation>
    <scope>NUCLEOTIDE SEQUENCE [LARGE SCALE GENOMIC DNA]</scope>
    <source>
        <strain evidence="14">ASO4wet</strain>
    </source>
</reference>
<dbReference type="PANTHER" id="PTHR24421:SF10">
    <property type="entry name" value="NITRATE_NITRITE SENSOR PROTEIN NARQ"/>
    <property type="match status" value="1"/>
</dbReference>
<sequence length="424" mass="44683">MEHRTFLAARIDRWSREHPRQLDLALAGLLWLVFGLLSALAGLTAFLIATAAILPLAVRRRHPTWVLVWSASVFAVQLALLPDPLPANIAQAVVIYTVAAHVASFRVRLVALGAALVGTVLAAFRWALPPDNMANVRSIAVFVGVISVLVWVIGNLVRGRQANIRALREVNARLEESRVQRERFAAQQQRVSVAREIHDVVAHSLTVVIVQADGAGYAADHAQPWDRTDAAKVLATIGRTARSALTEVRSVIDVLRDAGGPDEPQGARVGVAELGQVIDSVRAAGLPVDVDAAPAAFDKIPAVAGSAVLRVVRESLTNVLKHAGPKATARVVVEQRAGAVSVRIEDDGVGARGGAAAGQASRPGYGVDGMRERLRALGGVLEAGPRQGGGFCVDAAIPYEFPSASAGPVELAAPSGAPGRRETR</sequence>
<dbReference type="GO" id="GO:0005524">
    <property type="term" value="F:ATP binding"/>
    <property type="evidence" value="ECO:0007669"/>
    <property type="project" value="UniProtKB-KW"/>
</dbReference>
<keyword evidence="3" id="KW-0597">Phosphoprotein</keyword>
<evidence type="ECO:0000256" key="6">
    <source>
        <dbReference type="ARBA" id="ARBA00022777"/>
    </source>
</evidence>
<dbReference type="InterPro" id="IPR050482">
    <property type="entry name" value="Sensor_HK_TwoCompSys"/>
</dbReference>
<dbReference type="InterPro" id="IPR055558">
    <property type="entry name" value="DUF7134"/>
</dbReference>
<evidence type="ECO:0000256" key="8">
    <source>
        <dbReference type="ARBA" id="ARBA00023012"/>
    </source>
</evidence>
<keyword evidence="4" id="KW-0808">Transferase</keyword>
<dbReference type="Pfam" id="PF02518">
    <property type="entry name" value="HATPase_c"/>
    <property type="match status" value="1"/>
</dbReference>
<evidence type="ECO:0000256" key="4">
    <source>
        <dbReference type="ARBA" id="ARBA00022679"/>
    </source>
</evidence>
<feature type="transmembrane region" description="Helical" evidence="9">
    <location>
        <begin position="64"/>
        <end position="81"/>
    </location>
</feature>
<keyword evidence="5" id="KW-0547">Nucleotide-binding</keyword>
<dbReference type="EMBL" id="CP048882">
    <property type="protein sequence ID" value="QPP08759.1"/>
    <property type="molecule type" value="Genomic_DNA"/>
</dbReference>
<dbReference type="Gene3D" id="3.30.565.10">
    <property type="entry name" value="Histidine kinase-like ATPase, C-terminal domain"/>
    <property type="match status" value="1"/>
</dbReference>
<dbReference type="AlphaFoldDB" id="A0A7T1T9E0"/>
<dbReference type="Gene3D" id="1.20.5.1930">
    <property type="match status" value="1"/>
</dbReference>